<sequence>MLRYEIIANVGISVDLHNNYTVVALAKWNKEKESYLATFYIKQTDIDHLDLMDDQIEIEFSSEIKTIKNDLVKYIEMLIERGIIQRYIDRYKYELDCIDRGTAMFELERNVK</sequence>
<dbReference type="RefSeq" id="WP_118370050.1">
    <property type="nucleotide sequence ID" value="NZ_QROY01000002.1"/>
</dbReference>
<evidence type="ECO:0000313" key="2">
    <source>
        <dbReference type="Proteomes" id="UP000285201"/>
    </source>
</evidence>
<proteinExistence type="predicted"/>
<protein>
    <submittedName>
        <fullName evidence="1">Uncharacterized protein</fullName>
    </submittedName>
</protein>
<accession>A0A415MF11</accession>
<dbReference type="EMBL" id="QROY01000002">
    <property type="protein sequence ID" value="RHL71169.1"/>
    <property type="molecule type" value="Genomic_DNA"/>
</dbReference>
<dbReference type="Proteomes" id="UP000285201">
    <property type="component" value="Unassembled WGS sequence"/>
</dbReference>
<gene>
    <name evidence="1" type="ORF">DW007_03210</name>
</gene>
<name>A0A415MF11_9FIRM</name>
<dbReference type="AlphaFoldDB" id="A0A415MF11"/>
<comment type="caution">
    <text evidence="1">The sequence shown here is derived from an EMBL/GenBank/DDBJ whole genome shotgun (WGS) entry which is preliminary data.</text>
</comment>
<organism evidence="1 2">
    <name type="scientific">Lachnospira eligens</name>
    <dbReference type="NCBI Taxonomy" id="39485"/>
    <lineage>
        <taxon>Bacteria</taxon>
        <taxon>Bacillati</taxon>
        <taxon>Bacillota</taxon>
        <taxon>Clostridia</taxon>
        <taxon>Lachnospirales</taxon>
        <taxon>Lachnospiraceae</taxon>
        <taxon>Lachnospira</taxon>
    </lineage>
</organism>
<evidence type="ECO:0000313" key="1">
    <source>
        <dbReference type="EMBL" id="RHL71169.1"/>
    </source>
</evidence>
<reference evidence="1 2" key="1">
    <citation type="submission" date="2018-08" db="EMBL/GenBank/DDBJ databases">
        <title>A genome reference for cultivated species of the human gut microbiota.</title>
        <authorList>
            <person name="Zou Y."/>
            <person name="Xue W."/>
            <person name="Luo G."/>
        </authorList>
    </citation>
    <scope>NUCLEOTIDE SEQUENCE [LARGE SCALE GENOMIC DNA]</scope>
    <source>
        <strain evidence="1 2">AF36-7BH</strain>
    </source>
</reference>